<evidence type="ECO:0000256" key="4">
    <source>
        <dbReference type="ARBA" id="ARBA00022989"/>
    </source>
</evidence>
<evidence type="ECO:0000313" key="7">
    <source>
        <dbReference type="EMBL" id="KKB11674.1"/>
    </source>
</evidence>
<organism evidence="7 8">
    <name type="scientific">Devosia geojensis</name>
    <dbReference type="NCBI Taxonomy" id="443610"/>
    <lineage>
        <taxon>Bacteria</taxon>
        <taxon>Pseudomonadati</taxon>
        <taxon>Pseudomonadota</taxon>
        <taxon>Alphaproteobacteria</taxon>
        <taxon>Hyphomicrobiales</taxon>
        <taxon>Devosiaceae</taxon>
        <taxon>Devosia</taxon>
    </lineage>
</organism>
<dbReference type="PATRIC" id="fig|443610.3.peg.372"/>
<dbReference type="Proteomes" id="UP000033632">
    <property type="component" value="Unassembled WGS sequence"/>
</dbReference>
<dbReference type="GO" id="GO:0005886">
    <property type="term" value="C:plasma membrane"/>
    <property type="evidence" value="ECO:0007669"/>
    <property type="project" value="UniProtKB-SubCell"/>
</dbReference>
<feature type="transmembrane region" description="Helical" evidence="6">
    <location>
        <begin position="205"/>
        <end position="228"/>
    </location>
</feature>
<dbReference type="InterPro" id="IPR001851">
    <property type="entry name" value="ABC_transp_permease"/>
</dbReference>
<proteinExistence type="predicted"/>
<feature type="transmembrane region" description="Helical" evidence="6">
    <location>
        <begin position="158"/>
        <end position="175"/>
    </location>
</feature>
<keyword evidence="2" id="KW-1003">Cell membrane</keyword>
<feature type="transmembrane region" description="Helical" evidence="6">
    <location>
        <begin position="36"/>
        <end position="58"/>
    </location>
</feature>
<dbReference type="Pfam" id="PF02653">
    <property type="entry name" value="BPD_transp_2"/>
    <property type="match status" value="1"/>
</dbReference>
<evidence type="ECO:0000256" key="2">
    <source>
        <dbReference type="ARBA" id="ARBA00022475"/>
    </source>
</evidence>
<evidence type="ECO:0000256" key="6">
    <source>
        <dbReference type="SAM" id="Phobius"/>
    </source>
</evidence>
<evidence type="ECO:0000313" key="8">
    <source>
        <dbReference type="Proteomes" id="UP000033632"/>
    </source>
</evidence>
<feature type="transmembrane region" description="Helical" evidence="6">
    <location>
        <begin position="93"/>
        <end position="112"/>
    </location>
</feature>
<protein>
    <submittedName>
        <fullName evidence="7">ABC transporter permease</fullName>
    </submittedName>
</protein>
<evidence type="ECO:0000256" key="3">
    <source>
        <dbReference type="ARBA" id="ARBA00022692"/>
    </source>
</evidence>
<comment type="subcellular location">
    <subcellularLocation>
        <location evidence="1">Cell membrane</location>
        <topology evidence="1">Multi-pass membrane protein</topology>
    </subcellularLocation>
</comment>
<feature type="transmembrane region" description="Helical" evidence="6">
    <location>
        <begin position="65"/>
        <end position="87"/>
    </location>
</feature>
<dbReference type="PANTHER" id="PTHR43370:SF1">
    <property type="entry name" value="GUANOSINE ABC TRANSPORTER PERMEASE PROTEIN NUPQ"/>
    <property type="match status" value="1"/>
</dbReference>
<dbReference type="CDD" id="cd06580">
    <property type="entry name" value="TM_PBP1_transp_TpRbsC_like"/>
    <property type="match status" value="1"/>
</dbReference>
<dbReference type="STRING" id="443610.VE25_10845"/>
<sequence>MIELLMTVFSATFFVTVIRTATPLIFATLGGLISDLSGALNVALEGMMLIAALTAVIVSVYAPWYVAVLSGVLAGALLGALMAFFHLKMKADIILVGFAVNILAAGGTVFALSQATGGDKGTSINLTSKAVPAVDLPFLEAIPVVGPTLDRLLSGHSILSWLAALTVFAVWYFLYRTPHGLWLRGVGEYPAAPEAAGIPVNKVRAWSLVASGALAGIGGAQLAMFNYIGFTRDMTAGRGFIALGAVLLGARHPVGAMLAALLFGVFEALSIVMPNLFNWIPGELIQTIPFAVTILALILFSYRSQRARQLKTLSKI</sequence>
<keyword evidence="8" id="KW-1185">Reference proteome</keyword>
<accession>A0A0F5FS28</accession>
<dbReference type="RefSeq" id="WP_046108641.1">
    <property type="nucleotide sequence ID" value="NZ_JZEX01000108.1"/>
</dbReference>
<reference evidence="7 8" key="1">
    <citation type="submission" date="2015-03" db="EMBL/GenBank/DDBJ databases">
        <authorList>
            <person name="Hassan Y.I."/>
            <person name="Lepp D."/>
            <person name="Li X.-Z."/>
            <person name="Zhou T."/>
        </authorList>
    </citation>
    <scope>NUCLEOTIDE SEQUENCE [LARGE SCALE GENOMIC DNA]</scope>
    <source>
        <strain evidence="7 8">BD-c194</strain>
    </source>
</reference>
<name>A0A0F5FS28_9HYPH</name>
<dbReference type="EMBL" id="JZEX01000108">
    <property type="protein sequence ID" value="KKB11674.1"/>
    <property type="molecule type" value="Genomic_DNA"/>
</dbReference>
<dbReference type="GO" id="GO:0022857">
    <property type="term" value="F:transmembrane transporter activity"/>
    <property type="evidence" value="ECO:0007669"/>
    <property type="project" value="InterPro"/>
</dbReference>
<keyword evidence="4 6" id="KW-1133">Transmembrane helix</keyword>
<keyword evidence="5 6" id="KW-0472">Membrane</keyword>
<feature type="transmembrane region" description="Helical" evidence="6">
    <location>
        <begin position="240"/>
        <end position="264"/>
    </location>
</feature>
<evidence type="ECO:0000256" key="1">
    <source>
        <dbReference type="ARBA" id="ARBA00004651"/>
    </source>
</evidence>
<gene>
    <name evidence="7" type="ORF">VE25_10845</name>
</gene>
<dbReference type="AlphaFoldDB" id="A0A0F5FS28"/>
<evidence type="ECO:0000256" key="5">
    <source>
        <dbReference type="ARBA" id="ARBA00023136"/>
    </source>
</evidence>
<comment type="caution">
    <text evidence="7">The sequence shown here is derived from an EMBL/GenBank/DDBJ whole genome shotgun (WGS) entry which is preliminary data.</text>
</comment>
<dbReference type="OrthoDB" id="9792579at2"/>
<keyword evidence="3 6" id="KW-0812">Transmembrane</keyword>
<dbReference type="PANTHER" id="PTHR43370">
    <property type="entry name" value="SUGAR ABC TRANSPORTER INTEGRAL MEMBRANE PROTEIN-RELATED"/>
    <property type="match status" value="1"/>
</dbReference>
<feature type="transmembrane region" description="Helical" evidence="6">
    <location>
        <begin position="284"/>
        <end position="302"/>
    </location>
</feature>